<gene>
    <name evidence="2" type="ORF">BU072_03310</name>
</gene>
<dbReference type="EMBL" id="PZFK01000005">
    <property type="protein sequence ID" value="PTI30445.1"/>
    <property type="molecule type" value="Genomic_DNA"/>
</dbReference>
<keyword evidence="1" id="KW-0812">Transmembrane</keyword>
<name>A0A2T4PVN9_9STAP</name>
<keyword evidence="1" id="KW-0472">Membrane</keyword>
<dbReference type="InterPro" id="IPR049869">
    <property type="entry name" value="VraH"/>
</dbReference>
<dbReference type="RefSeq" id="WP_016912708.1">
    <property type="nucleotide sequence ID" value="NZ_CANQVP010000110.1"/>
</dbReference>
<accession>A0A2T4PVN9</accession>
<evidence type="ECO:0000313" key="2">
    <source>
        <dbReference type="EMBL" id="PTI30445.1"/>
    </source>
</evidence>
<protein>
    <recommendedName>
        <fullName evidence="4">VraH family protein</fullName>
    </recommendedName>
</protein>
<comment type="caution">
    <text evidence="2">The sequence shown here is derived from an EMBL/GenBank/DDBJ whole genome shotgun (WGS) entry which is preliminary data.</text>
</comment>
<evidence type="ECO:0008006" key="4">
    <source>
        <dbReference type="Google" id="ProtNLM"/>
    </source>
</evidence>
<reference evidence="2 3" key="1">
    <citation type="journal article" date="2016" name="Front. Microbiol.">
        <title>Comprehensive Phylogenetic Analysis of Bovine Non-aureus Staphylococci Species Based on Whole-Genome Sequencing.</title>
        <authorList>
            <person name="Naushad S."/>
            <person name="Barkema H.W."/>
            <person name="Luby C."/>
            <person name="Condas L.A."/>
            <person name="Nobrega D.B."/>
            <person name="Carson D.A."/>
            <person name="De Buck J."/>
        </authorList>
    </citation>
    <scope>NUCLEOTIDE SEQUENCE [LARGE SCALE GENOMIC DNA]</scope>
    <source>
        <strain evidence="2 3">SNUC 2204</strain>
    </source>
</reference>
<evidence type="ECO:0000256" key="1">
    <source>
        <dbReference type="SAM" id="Phobius"/>
    </source>
</evidence>
<dbReference type="Proteomes" id="UP000241209">
    <property type="component" value="Unassembled WGS sequence"/>
</dbReference>
<keyword evidence="1" id="KW-1133">Transmembrane helix</keyword>
<dbReference type="AlphaFoldDB" id="A0A2T4PVN9"/>
<feature type="transmembrane region" description="Helical" evidence="1">
    <location>
        <begin position="22"/>
        <end position="55"/>
    </location>
</feature>
<proteinExistence type="predicted"/>
<evidence type="ECO:0000313" key="3">
    <source>
        <dbReference type="Proteomes" id="UP000241209"/>
    </source>
</evidence>
<organism evidence="2 3">
    <name type="scientific">Mammaliicoccus vitulinus</name>
    <dbReference type="NCBI Taxonomy" id="71237"/>
    <lineage>
        <taxon>Bacteria</taxon>
        <taxon>Bacillati</taxon>
        <taxon>Bacillota</taxon>
        <taxon>Bacilli</taxon>
        <taxon>Bacillales</taxon>
        <taxon>Staphylococcaceae</taxon>
        <taxon>Mammaliicoccus</taxon>
    </lineage>
</organism>
<dbReference type="NCBIfam" id="NF033835">
    <property type="entry name" value="VraH_fam"/>
    <property type="match status" value="1"/>
</dbReference>
<sequence>MKVKDILKKSFDDLLELELTGYNIAVVLIAVIVLSTIFTPLLGIPVGLLGGAYYLKSYK</sequence>